<dbReference type="SUPFAM" id="SSF48371">
    <property type="entry name" value="ARM repeat"/>
    <property type="match status" value="1"/>
</dbReference>
<dbReference type="CDD" id="cd06561">
    <property type="entry name" value="AlkD_like"/>
    <property type="match status" value="1"/>
</dbReference>
<protein>
    <submittedName>
        <fullName evidence="1">DNA alkylation repair protein</fullName>
    </submittedName>
</protein>
<dbReference type="AlphaFoldDB" id="A0A5B8FV23"/>
<keyword evidence="2" id="KW-1185">Reference proteome</keyword>
<gene>
    <name evidence="1" type="ORF">FDP22_10865</name>
</gene>
<dbReference type="InterPro" id="IPR014825">
    <property type="entry name" value="DNA_alkylation"/>
</dbReference>
<dbReference type="InterPro" id="IPR016024">
    <property type="entry name" value="ARM-type_fold"/>
</dbReference>
<dbReference type="RefSeq" id="WP_138572863.1">
    <property type="nucleotide sequence ID" value="NZ_CP040818.1"/>
</dbReference>
<dbReference type="OrthoDB" id="9775346at2"/>
<name>A0A5B8FV23_9RHOB</name>
<dbReference type="Pfam" id="PF08713">
    <property type="entry name" value="DNA_alkylation"/>
    <property type="match status" value="1"/>
</dbReference>
<evidence type="ECO:0000313" key="1">
    <source>
        <dbReference type="EMBL" id="QDL92235.1"/>
    </source>
</evidence>
<organism evidence="1 2">
    <name type="scientific">Paroceanicella profunda</name>
    <dbReference type="NCBI Taxonomy" id="2579971"/>
    <lineage>
        <taxon>Bacteria</taxon>
        <taxon>Pseudomonadati</taxon>
        <taxon>Pseudomonadota</taxon>
        <taxon>Alphaproteobacteria</taxon>
        <taxon>Rhodobacterales</taxon>
        <taxon>Paracoccaceae</taxon>
        <taxon>Paroceanicella</taxon>
    </lineage>
</organism>
<dbReference type="EMBL" id="CP040818">
    <property type="protein sequence ID" value="QDL92235.1"/>
    <property type="molecule type" value="Genomic_DNA"/>
</dbReference>
<dbReference type="Gene3D" id="1.25.10.90">
    <property type="match status" value="1"/>
</dbReference>
<dbReference type="KEGG" id="ppru:FDP22_10865"/>
<reference evidence="1 2" key="1">
    <citation type="submission" date="2019-06" db="EMBL/GenBank/DDBJ databases">
        <title>Genome sequence of Rhodobacteraceae bacterium D4M1.</title>
        <authorList>
            <person name="Cao J."/>
        </authorList>
    </citation>
    <scope>NUCLEOTIDE SEQUENCE [LARGE SCALE GENOMIC DNA]</scope>
    <source>
        <strain evidence="1 2">D4M1</strain>
    </source>
</reference>
<accession>A0A5B8FV23</accession>
<sequence>MIDGASALSALTALGDAQSAAEAAATHKVGRAYLGVRVAAITELAKGWREGGSVEERVALAAELWDSDIHEARVAAARLLTQARIRPDAPVWEEICRWVPQLDCQALSDVVADAGARRLVADPARLDTVQDWALSPGLWVRRAVFTFTLPWAKLTHPTEAERAARERVLGWAEAAVPVDRNGIIQGALSVWLRTLSKHDPARVRAFMAGPGAELKRFARNEALRYLD</sequence>
<evidence type="ECO:0000313" key="2">
    <source>
        <dbReference type="Proteomes" id="UP000305888"/>
    </source>
</evidence>
<proteinExistence type="predicted"/>
<dbReference type="Proteomes" id="UP000305888">
    <property type="component" value="Chromosome"/>
</dbReference>